<name>A0A4U3LCY5_9BACT</name>
<evidence type="ECO:0000256" key="1">
    <source>
        <dbReference type="SAM" id="Phobius"/>
    </source>
</evidence>
<protein>
    <submittedName>
        <fullName evidence="2">Uncharacterized protein</fullName>
    </submittedName>
</protein>
<dbReference type="RefSeq" id="WP_137260176.1">
    <property type="nucleotide sequence ID" value="NZ_SZQL01000001.1"/>
</dbReference>
<reference evidence="2 3" key="1">
    <citation type="submission" date="2019-05" db="EMBL/GenBank/DDBJ databases">
        <title>Panacibacter sp. strain 17mud1-8 Genome sequencing and assembly.</title>
        <authorList>
            <person name="Chhetri G."/>
        </authorList>
    </citation>
    <scope>NUCLEOTIDE SEQUENCE [LARGE SCALE GENOMIC DNA]</scope>
    <source>
        <strain evidence="2 3">17mud1-8</strain>
    </source>
</reference>
<keyword evidence="1" id="KW-1133">Transmembrane helix</keyword>
<keyword evidence="3" id="KW-1185">Reference proteome</keyword>
<proteinExistence type="predicted"/>
<feature type="transmembrane region" description="Helical" evidence="1">
    <location>
        <begin position="153"/>
        <end position="174"/>
    </location>
</feature>
<evidence type="ECO:0000313" key="2">
    <source>
        <dbReference type="EMBL" id="TKK71936.1"/>
    </source>
</evidence>
<dbReference type="OrthoDB" id="121450at2"/>
<dbReference type="AlphaFoldDB" id="A0A4U3LCY5"/>
<evidence type="ECO:0000313" key="3">
    <source>
        <dbReference type="Proteomes" id="UP000305848"/>
    </source>
</evidence>
<organism evidence="2 3">
    <name type="scientific">Ilyomonas limi</name>
    <dbReference type="NCBI Taxonomy" id="2575867"/>
    <lineage>
        <taxon>Bacteria</taxon>
        <taxon>Pseudomonadati</taxon>
        <taxon>Bacteroidota</taxon>
        <taxon>Chitinophagia</taxon>
        <taxon>Chitinophagales</taxon>
        <taxon>Chitinophagaceae</taxon>
        <taxon>Ilyomonas</taxon>
    </lineage>
</organism>
<sequence length="179" mass="19912">MKSYIITHLATAVLFGLIVLLIYAAVQQTYRTAARNPQTELARNTPNGIKYSRTYYFISDSGVDAQQSSGTFRQLYNQNGQLIYSGGTIKGKAPHSTEHVLNNAKYCTESAVTGKRPTDTESTDIAAYTTMPDIAFVVVTRSLHVAENFEIRLITMIILFWAVGCGIIAMHWLVQKNIK</sequence>
<gene>
    <name evidence="2" type="ORF">FC093_02680</name>
</gene>
<dbReference type="Proteomes" id="UP000305848">
    <property type="component" value="Unassembled WGS sequence"/>
</dbReference>
<comment type="caution">
    <text evidence="2">The sequence shown here is derived from an EMBL/GenBank/DDBJ whole genome shotgun (WGS) entry which is preliminary data.</text>
</comment>
<dbReference type="EMBL" id="SZQL01000001">
    <property type="protein sequence ID" value="TKK71936.1"/>
    <property type="molecule type" value="Genomic_DNA"/>
</dbReference>
<accession>A0A4U3LCY5</accession>
<keyword evidence="1" id="KW-0812">Transmembrane</keyword>
<keyword evidence="1" id="KW-0472">Membrane</keyword>